<evidence type="ECO:0000256" key="6">
    <source>
        <dbReference type="ARBA" id="ARBA00022777"/>
    </source>
</evidence>
<dbReference type="SMART" id="SM00911">
    <property type="entry name" value="HWE_HK"/>
    <property type="match status" value="1"/>
</dbReference>
<keyword evidence="6 9" id="KW-0418">Kinase</keyword>
<dbReference type="GO" id="GO:0016301">
    <property type="term" value="F:kinase activity"/>
    <property type="evidence" value="ECO:0007669"/>
    <property type="project" value="UniProtKB-KW"/>
</dbReference>
<dbReference type="InterPro" id="IPR011102">
    <property type="entry name" value="Sig_transdc_His_kinase_HWE"/>
</dbReference>
<dbReference type="Pfam" id="PF13185">
    <property type="entry name" value="GAF_2"/>
    <property type="match status" value="1"/>
</dbReference>
<comment type="catalytic activity">
    <reaction evidence="1">
        <text>ATP + protein L-histidine = ADP + protein N-phospho-L-histidine.</text>
        <dbReference type="EC" id="2.7.13.3"/>
    </reaction>
</comment>
<dbReference type="EC" id="2.7.13.3" evidence="2"/>
<evidence type="ECO:0000259" key="8">
    <source>
        <dbReference type="SMART" id="SM00911"/>
    </source>
</evidence>
<proteinExistence type="predicted"/>
<evidence type="ECO:0000256" key="2">
    <source>
        <dbReference type="ARBA" id="ARBA00012438"/>
    </source>
</evidence>
<protein>
    <recommendedName>
        <fullName evidence="2">histidine kinase</fullName>
        <ecNumber evidence="2">2.7.13.3</ecNumber>
    </recommendedName>
</protein>
<evidence type="ECO:0000256" key="1">
    <source>
        <dbReference type="ARBA" id="ARBA00000085"/>
    </source>
</evidence>
<dbReference type="InterPro" id="IPR036890">
    <property type="entry name" value="HATPase_C_sf"/>
</dbReference>
<dbReference type="Pfam" id="PF07536">
    <property type="entry name" value="HWE_HK"/>
    <property type="match status" value="1"/>
</dbReference>
<keyword evidence="5" id="KW-0547">Nucleotide-binding</keyword>
<evidence type="ECO:0000256" key="5">
    <source>
        <dbReference type="ARBA" id="ARBA00022741"/>
    </source>
</evidence>
<keyword evidence="3" id="KW-0597">Phosphoprotein</keyword>
<dbReference type="Proteomes" id="UP001259572">
    <property type="component" value="Unassembled WGS sequence"/>
</dbReference>
<evidence type="ECO:0000313" key="10">
    <source>
        <dbReference type="Proteomes" id="UP001259572"/>
    </source>
</evidence>
<keyword evidence="7" id="KW-0067">ATP-binding</keyword>
<accession>A0ABU3Q8U6</accession>
<sequence length="401" mass="43303">MSTLLASIADKANSDVYISDRLNRRPRRPVAASRTSRAMQELAGAMAKAPATMLPRFVELAMELTGAVSAGLSLYEPEPAPGLFRWRHLHGNLAPFEGATTPRDDSPCGVTLDRDEVTLSSHPERAYDWIAAEDLVIPEVLLVPLHLAGEEPLGTLWVVAAREGEFHRGHADTLAALGRFAGMALKMIRQEENLRAALDEQELLAKEMSHRLKNLFAMTDGMIRGSARKAETVEDLAAALSGRLHALADAHSMVQRKVRSIGGQAQIDLGGLIRSIVRAHEAGTGADRLLVDGPPIFCGAHAINGLALVIHELATNAAKYGALSNDRGLVEIGWRREGEDVVIDWRERGGPPVAGPPDADGFGALLVTRTIERQFRGRIAHDWAAEGLSVSLRIPAARLSD</sequence>
<gene>
    <name evidence="9" type="ORF">RQX22_12765</name>
</gene>
<comment type="caution">
    <text evidence="9">The sequence shown here is derived from an EMBL/GenBank/DDBJ whole genome shotgun (WGS) entry which is preliminary data.</text>
</comment>
<dbReference type="Gene3D" id="3.30.565.10">
    <property type="entry name" value="Histidine kinase-like ATPase, C-terminal domain"/>
    <property type="match status" value="1"/>
</dbReference>
<keyword evidence="10" id="KW-1185">Reference proteome</keyword>
<evidence type="ECO:0000313" key="9">
    <source>
        <dbReference type="EMBL" id="MDT9599826.1"/>
    </source>
</evidence>
<feature type="domain" description="Signal transduction histidine kinase HWE region" evidence="8">
    <location>
        <begin position="207"/>
        <end position="295"/>
    </location>
</feature>
<evidence type="ECO:0000256" key="4">
    <source>
        <dbReference type="ARBA" id="ARBA00022679"/>
    </source>
</evidence>
<reference evidence="9 10" key="1">
    <citation type="submission" date="2023-05" db="EMBL/GenBank/DDBJ databases">
        <authorList>
            <person name="Guo Y."/>
        </authorList>
    </citation>
    <scope>NUCLEOTIDE SEQUENCE [LARGE SCALE GENOMIC DNA]</scope>
    <source>
        <strain evidence="9 10">GR2756</strain>
    </source>
</reference>
<dbReference type="PANTHER" id="PTHR41523">
    <property type="entry name" value="TWO-COMPONENT SYSTEM SENSOR PROTEIN"/>
    <property type="match status" value="1"/>
</dbReference>
<dbReference type="SUPFAM" id="SSF55781">
    <property type="entry name" value="GAF domain-like"/>
    <property type="match status" value="1"/>
</dbReference>
<dbReference type="SUPFAM" id="SSF55874">
    <property type="entry name" value="ATPase domain of HSP90 chaperone/DNA topoisomerase II/histidine kinase"/>
    <property type="match status" value="1"/>
</dbReference>
<dbReference type="Gene3D" id="3.30.450.40">
    <property type="match status" value="1"/>
</dbReference>
<name>A0ABU3Q8U6_9SPHN</name>
<dbReference type="InterPro" id="IPR003018">
    <property type="entry name" value="GAF"/>
</dbReference>
<keyword evidence="4" id="KW-0808">Transferase</keyword>
<organism evidence="9 10">
    <name type="scientific">Sphingosinicella rhizophila</name>
    <dbReference type="NCBI Taxonomy" id="3050082"/>
    <lineage>
        <taxon>Bacteria</taxon>
        <taxon>Pseudomonadati</taxon>
        <taxon>Pseudomonadota</taxon>
        <taxon>Alphaproteobacteria</taxon>
        <taxon>Sphingomonadales</taxon>
        <taxon>Sphingosinicellaceae</taxon>
        <taxon>Sphingosinicella</taxon>
    </lineage>
</organism>
<dbReference type="EMBL" id="JAVUPU010000006">
    <property type="protein sequence ID" value="MDT9599826.1"/>
    <property type="molecule type" value="Genomic_DNA"/>
</dbReference>
<dbReference type="RefSeq" id="WP_315726925.1">
    <property type="nucleotide sequence ID" value="NZ_JAVUPU010000006.1"/>
</dbReference>
<evidence type="ECO:0000256" key="3">
    <source>
        <dbReference type="ARBA" id="ARBA00022553"/>
    </source>
</evidence>
<evidence type="ECO:0000256" key="7">
    <source>
        <dbReference type="ARBA" id="ARBA00022840"/>
    </source>
</evidence>
<dbReference type="PANTHER" id="PTHR41523:SF8">
    <property type="entry name" value="ETHYLENE RESPONSE SENSOR PROTEIN"/>
    <property type="match status" value="1"/>
</dbReference>
<dbReference type="InterPro" id="IPR029016">
    <property type="entry name" value="GAF-like_dom_sf"/>
</dbReference>